<dbReference type="KEGG" id="alti:ALE3EI_1724"/>
<dbReference type="Gene3D" id="2.120.10.30">
    <property type="entry name" value="TolB, C-terminal domain"/>
    <property type="match status" value="1"/>
</dbReference>
<dbReference type="InterPro" id="IPR011659">
    <property type="entry name" value="WD40"/>
</dbReference>
<name>A0A7G8PVA9_9FLAO</name>
<evidence type="ECO:0000256" key="5">
    <source>
        <dbReference type="PROSITE-ProRule" id="PRU00473"/>
    </source>
</evidence>
<dbReference type="AlphaFoldDB" id="A0A7G8PVA9"/>
<dbReference type="Gene3D" id="1.25.40.10">
    <property type="entry name" value="Tetratricopeptide repeat domain"/>
    <property type="match status" value="1"/>
</dbReference>
<gene>
    <name evidence="7" type="ORF">ALE3EI_1724</name>
</gene>
<evidence type="ECO:0000256" key="1">
    <source>
        <dbReference type="ARBA" id="ARBA00004442"/>
    </source>
</evidence>
<keyword evidence="8" id="KW-1185">Reference proteome</keyword>
<dbReference type="PROSITE" id="PS50005">
    <property type="entry name" value="TPR"/>
    <property type="match status" value="1"/>
</dbReference>
<feature type="domain" description="OmpA-like" evidence="6">
    <location>
        <begin position="516"/>
        <end position="636"/>
    </location>
</feature>
<evidence type="ECO:0000256" key="3">
    <source>
        <dbReference type="ARBA" id="ARBA00023237"/>
    </source>
</evidence>
<evidence type="ECO:0000313" key="7">
    <source>
        <dbReference type="EMBL" id="QNJ98275.1"/>
    </source>
</evidence>
<evidence type="ECO:0000313" key="8">
    <source>
        <dbReference type="Proteomes" id="UP000515514"/>
    </source>
</evidence>
<evidence type="ECO:0000256" key="2">
    <source>
        <dbReference type="ARBA" id="ARBA00023136"/>
    </source>
</evidence>
<dbReference type="InterPro" id="IPR006665">
    <property type="entry name" value="OmpA-like"/>
</dbReference>
<dbReference type="InterPro" id="IPR036737">
    <property type="entry name" value="OmpA-like_sf"/>
</dbReference>
<dbReference type="InterPro" id="IPR011042">
    <property type="entry name" value="6-blade_b-propeller_TolB-like"/>
</dbReference>
<protein>
    <submittedName>
        <fullName evidence="7">Peptidoglycan-associated (Lipo)protein</fullName>
    </submittedName>
</protein>
<comment type="subcellular location">
    <subcellularLocation>
        <location evidence="1">Cell outer membrane</location>
    </subcellularLocation>
</comment>
<dbReference type="InterPro" id="IPR019734">
    <property type="entry name" value="TPR_rpt"/>
</dbReference>
<dbReference type="CDD" id="cd07185">
    <property type="entry name" value="OmpA_C-like"/>
    <property type="match status" value="1"/>
</dbReference>
<sequence>MKTVLQKIILFTLVFSYTSVCFSQKKQVEKANKEFDKYAYIDAREIYLKVVEDGYSSAQIYKNLGDTYYWNSDYDNAAKWYLKLISQYPSETDVTYYYRAAQSLKSINQSEESKKYMSMYIEKGGDPGIIKATTTSFLEYQVELEKVSVNTNRSDFGAAYYLDKLVFSSAAMNTEGTKLHDWNQEPFLDLYMADMDSEGKLSNPEPLKGDINTPYHESSAVFTKDGNTVYFTRNNYIDGKKGKDRNKTIRLKLYKATRDGDNRWENVVELPFNSKEYSVAHPALSLDETKLYFSSDMEGTVGMSDLWYVDILAADSYSEPKNLTRALNTEARESFPFISDKGKLFFASDGRGGLGGYDVFMVALDAQGLPTGEIKNLGAPTNSSKDDFAFVINEDRRIGYVSSNRDGEKGSVADEIYRVQEKCEVMIVGTVFDVDSKELLPGAEVTLLDANNNIVDKMIVGQDAAYSFTAQCESQYSVRGTKSQYAPNEKVLQTPDASGTVEIPLPLKLIDPCPPNDLGCRLNLQPIYFDFDRYNIRPDAAVELAKILAAMRQYPELVIHIESHTDSRGNDAYNAALSEKRAQSTLEWLVNKGIDRNRLSAKGYGESQLTNDCGNKSECTEEEHQLNRRSMFIIQN</sequence>
<keyword evidence="4" id="KW-0802">TPR repeat</keyword>
<dbReference type="Proteomes" id="UP000515514">
    <property type="component" value="Chromosome"/>
</dbReference>
<dbReference type="SUPFAM" id="SSF82171">
    <property type="entry name" value="DPP6 N-terminal domain-like"/>
    <property type="match status" value="1"/>
</dbReference>
<evidence type="ECO:0000259" key="6">
    <source>
        <dbReference type="PROSITE" id="PS51123"/>
    </source>
</evidence>
<dbReference type="PANTHER" id="PTHR30329">
    <property type="entry name" value="STATOR ELEMENT OF FLAGELLAR MOTOR COMPLEX"/>
    <property type="match status" value="1"/>
</dbReference>
<reference evidence="7 8" key="1">
    <citation type="submission" date="2020-04" db="EMBL/GenBank/DDBJ databases">
        <title>Genome sequence of Altibacter aquimarinus strain ALE3EI.</title>
        <authorList>
            <person name="Oh H.-M."/>
            <person name="Jang D."/>
        </authorList>
    </citation>
    <scope>NUCLEOTIDE SEQUENCE [LARGE SCALE GENOMIC DNA]</scope>
    <source>
        <strain evidence="7 8">ALE3EI</strain>
    </source>
</reference>
<dbReference type="SUPFAM" id="SSF48452">
    <property type="entry name" value="TPR-like"/>
    <property type="match status" value="1"/>
</dbReference>
<dbReference type="GO" id="GO:0009279">
    <property type="term" value="C:cell outer membrane"/>
    <property type="evidence" value="ECO:0007669"/>
    <property type="project" value="UniProtKB-SubCell"/>
</dbReference>
<dbReference type="RefSeq" id="WP_186987881.1">
    <property type="nucleotide sequence ID" value="NZ_CP052909.1"/>
</dbReference>
<dbReference type="PROSITE" id="PS51123">
    <property type="entry name" value="OMPA_2"/>
    <property type="match status" value="1"/>
</dbReference>
<dbReference type="SUPFAM" id="SSF103088">
    <property type="entry name" value="OmpA-like"/>
    <property type="match status" value="1"/>
</dbReference>
<accession>A0A7G8PVA9</accession>
<dbReference type="Gene3D" id="3.30.1330.60">
    <property type="entry name" value="OmpA-like domain"/>
    <property type="match status" value="1"/>
</dbReference>
<feature type="repeat" description="TPR" evidence="4">
    <location>
        <begin position="58"/>
        <end position="91"/>
    </location>
</feature>
<keyword evidence="2 5" id="KW-0472">Membrane</keyword>
<dbReference type="PANTHER" id="PTHR30329:SF21">
    <property type="entry name" value="LIPOPROTEIN YIAD-RELATED"/>
    <property type="match status" value="1"/>
</dbReference>
<evidence type="ECO:0000256" key="4">
    <source>
        <dbReference type="PROSITE-ProRule" id="PRU00339"/>
    </source>
</evidence>
<dbReference type="InterPro" id="IPR011990">
    <property type="entry name" value="TPR-like_helical_dom_sf"/>
</dbReference>
<keyword evidence="3" id="KW-0998">Cell outer membrane</keyword>
<organism evidence="7 8">
    <name type="scientific">Constantimarinum furrinae</name>
    <dbReference type="NCBI Taxonomy" id="2562285"/>
    <lineage>
        <taxon>Bacteria</taxon>
        <taxon>Pseudomonadati</taxon>
        <taxon>Bacteroidota</taxon>
        <taxon>Flavobacteriia</taxon>
        <taxon>Flavobacteriales</taxon>
        <taxon>Flavobacteriaceae</taxon>
        <taxon>Altibacter/Constantimarinum group</taxon>
        <taxon>Constantimarinum</taxon>
    </lineage>
</organism>
<dbReference type="SUPFAM" id="SSF49478">
    <property type="entry name" value="Cna protein B-type domain"/>
    <property type="match status" value="1"/>
</dbReference>
<proteinExistence type="predicted"/>
<dbReference type="EMBL" id="CP052909">
    <property type="protein sequence ID" value="QNJ98275.1"/>
    <property type="molecule type" value="Genomic_DNA"/>
</dbReference>
<dbReference type="InterPro" id="IPR006664">
    <property type="entry name" value="OMP_bac"/>
</dbReference>
<dbReference type="Pfam" id="PF07676">
    <property type="entry name" value="PD40"/>
    <property type="match status" value="2"/>
</dbReference>
<dbReference type="Pfam" id="PF00691">
    <property type="entry name" value="OmpA"/>
    <property type="match status" value="1"/>
</dbReference>
<dbReference type="InterPro" id="IPR050330">
    <property type="entry name" value="Bact_OuterMem_StrucFunc"/>
</dbReference>
<dbReference type="PRINTS" id="PR01021">
    <property type="entry name" value="OMPADOMAIN"/>
</dbReference>